<dbReference type="AlphaFoldDB" id="A0A0F9E3Z2"/>
<dbReference type="EMBL" id="LAZR01036518">
    <property type="protein sequence ID" value="KKL24631.1"/>
    <property type="molecule type" value="Genomic_DNA"/>
</dbReference>
<accession>A0A0F9E3Z2</accession>
<organism evidence="1">
    <name type="scientific">marine sediment metagenome</name>
    <dbReference type="NCBI Taxonomy" id="412755"/>
    <lineage>
        <taxon>unclassified sequences</taxon>
        <taxon>metagenomes</taxon>
        <taxon>ecological metagenomes</taxon>
    </lineage>
</organism>
<gene>
    <name evidence="1" type="ORF">LCGC14_2413380</name>
</gene>
<proteinExistence type="predicted"/>
<comment type="caution">
    <text evidence="1">The sequence shown here is derived from an EMBL/GenBank/DDBJ whole genome shotgun (WGS) entry which is preliminary data.</text>
</comment>
<evidence type="ECO:0000313" key="1">
    <source>
        <dbReference type="EMBL" id="KKL24631.1"/>
    </source>
</evidence>
<reference evidence="1" key="1">
    <citation type="journal article" date="2015" name="Nature">
        <title>Complex archaea that bridge the gap between prokaryotes and eukaryotes.</title>
        <authorList>
            <person name="Spang A."/>
            <person name="Saw J.H."/>
            <person name="Jorgensen S.L."/>
            <person name="Zaremba-Niedzwiedzka K."/>
            <person name="Martijn J."/>
            <person name="Lind A.E."/>
            <person name="van Eijk R."/>
            <person name="Schleper C."/>
            <person name="Guy L."/>
            <person name="Ettema T.J."/>
        </authorList>
    </citation>
    <scope>NUCLEOTIDE SEQUENCE</scope>
</reference>
<name>A0A0F9E3Z2_9ZZZZ</name>
<sequence length="40" mass="4559">MEKINGININVGYTDMDEMPNYGGDPQEIKRLLITLFLDS</sequence>
<protein>
    <submittedName>
        <fullName evidence="1">Uncharacterized protein</fullName>
    </submittedName>
</protein>